<dbReference type="OrthoDB" id="1854899at2759"/>
<dbReference type="InterPro" id="IPR013921">
    <property type="entry name" value="Mediator_Med20"/>
</dbReference>
<evidence type="ECO:0000313" key="6">
    <source>
        <dbReference type="Proteomes" id="UP000054383"/>
    </source>
</evidence>
<comment type="function">
    <text evidence="4">Component of the Mediator complex, a coactivator involved in the regulated transcription of nearly all RNA polymerase II-dependent genes. Mediator functions as a bridge to convey information from gene-specific regulatory proteins to the basal RNA polymerase II transcription machinery. Mediator is recruited to promoters by direct interactions with regulatory proteins and serves as a scaffold for the assembly of a functional preinitiation complex with RNA polymerase II and the general transcription factors.</text>
</comment>
<comment type="subunit">
    <text evidence="4">Component of the Mediator complex.</text>
</comment>
<keyword evidence="4" id="KW-0010">Activator</keyword>
<organism evidence="5 6">
    <name type="scientific">Talaromyces islandicus</name>
    <name type="common">Penicillium islandicum</name>
    <dbReference type="NCBI Taxonomy" id="28573"/>
    <lineage>
        <taxon>Eukaryota</taxon>
        <taxon>Fungi</taxon>
        <taxon>Dikarya</taxon>
        <taxon>Ascomycota</taxon>
        <taxon>Pezizomycotina</taxon>
        <taxon>Eurotiomycetes</taxon>
        <taxon>Eurotiomycetidae</taxon>
        <taxon>Eurotiales</taxon>
        <taxon>Trichocomaceae</taxon>
        <taxon>Talaromyces</taxon>
        <taxon>Talaromyces sect. Islandici</taxon>
    </lineage>
</organism>
<keyword evidence="6" id="KW-1185">Reference proteome</keyword>
<evidence type="ECO:0000256" key="4">
    <source>
        <dbReference type="RuleBase" id="RU364152"/>
    </source>
</evidence>
<comment type="subcellular location">
    <subcellularLocation>
        <location evidence="1 4">Nucleus</location>
    </subcellularLocation>
</comment>
<evidence type="ECO:0000256" key="1">
    <source>
        <dbReference type="ARBA" id="ARBA00004123"/>
    </source>
</evidence>
<dbReference type="Proteomes" id="UP000054383">
    <property type="component" value="Unassembled WGS sequence"/>
</dbReference>
<keyword evidence="4" id="KW-0805">Transcription regulation</keyword>
<proteinExistence type="inferred from homology"/>
<name>A0A0U1LLC5_TALIS</name>
<dbReference type="GO" id="GO:0016592">
    <property type="term" value="C:mediator complex"/>
    <property type="evidence" value="ECO:0007669"/>
    <property type="project" value="InterPro"/>
</dbReference>
<dbReference type="GO" id="GO:0006357">
    <property type="term" value="P:regulation of transcription by RNA polymerase II"/>
    <property type="evidence" value="ECO:0007669"/>
    <property type="project" value="InterPro"/>
</dbReference>
<evidence type="ECO:0000256" key="3">
    <source>
        <dbReference type="ARBA" id="ARBA00023242"/>
    </source>
</evidence>
<dbReference type="Pfam" id="PF08612">
    <property type="entry name" value="Med20"/>
    <property type="match status" value="1"/>
</dbReference>
<evidence type="ECO:0000256" key="2">
    <source>
        <dbReference type="ARBA" id="ARBA00010743"/>
    </source>
</evidence>
<protein>
    <recommendedName>
        <fullName evidence="4">Mediator of RNA polymerase II transcription subunit 20</fullName>
    </recommendedName>
    <alternativeName>
        <fullName evidence="4">Mediator complex subunit 20</fullName>
    </alternativeName>
</protein>
<reference evidence="5 6" key="1">
    <citation type="submission" date="2015-04" db="EMBL/GenBank/DDBJ databases">
        <authorList>
            <person name="Syromyatnikov M.Y."/>
            <person name="Popov V.N."/>
        </authorList>
    </citation>
    <scope>NUCLEOTIDE SEQUENCE [LARGE SCALE GENOMIC DNA]</scope>
    <source>
        <strain evidence="5">WF-38-12</strain>
    </source>
</reference>
<sequence length="327" mass="36694">MPHTGVFFIPSSPSAPNIVTTLTERLRAVYGDEVVPIGRWGVEHKLMRDTPSCLPASAHAPNPVPRARYMQFLSTNNYPKVGFIYASENTATTTTATTTQQAAGQQQRQSGMLMSTVPVASSLELFRHFVRACEPLWCHRHTVTATGNMYDVGDFRVRLGEVRQTQPQVRARGTIMEVEWKGVSLIAAATAPSTATANSEEEEGEKLDFDSIENVAYVPTEEEVDTEYTQIAQVIREFWGRLDIADSKTAREAILVPDVGKEVRQKLHQRRQPGWAERDALRRRKRLEAIALDRSWGGAVAPLEYEDNADAGVDLARQYMELFRFNR</sequence>
<dbReference type="OMA" id="PNHGFIY"/>
<gene>
    <name evidence="4" type="primary">MED20</name>
    <name evidence="5" type="ORF">PISL3812_00478</name>
</gene>
<keyword evidence="4" id="KW-0804">Transcription</keyword>
<keyword evidence="3 4" id="KW-0539">Nucleus</keyword>
<evidence type="ECO:0000313" key="5">
    <source>
        <dbReference type="EMBL" id="CRG83130.1"/>
    </source>
</evidence>
<accession>A0A0U1LLC5</accession>
<dbReference type="GO" id="GO:0003712">
    <property type="term" value="F:transcription coregulator activity"/>
    <property type="evidence" value="ECO:0007669"/>
    <property type="project" value="InterPro"/>
</dbReference>
<dbReference type="EMBL" id="CVMT01000001">
    <property type="protein sequence ID" value="CRG83130.1"/>
    <property type="molecule type" value="Genomic_DNA"/>
</dbReference>
<dbReference type="STRING" id="28573.A0A0U1LLC5"/>
<dbReference type="AlphaFoldDB" id="A0A0U1LLC5"/>
<comment type="similarity">
    <text evidence="2 4">Belongs to the Mediator complex subunit 20 family.</text>
</comment>